<dbReference type="PANTHER" id="PTHR33653:SF1">
    <property type="entry name" value="RIBONUCLEASE VAPC2"/>
    <property type="match status" value="1"/>
</dbReference>
<dbReference type="GO" id="GO:0004518">
    <property type="term" value="F:nuclease activity"/>
    <property type="evidence" value="ECO:0007669"/>
    <property type="project" value="UniProtKB-KW"/>
</dbReference>
<evidence type="ECO:0000313" key="10">
    <source>
        <dbReference type="Proteomes" id="UP000298173"/>
    </source>
</evidence>
<dbReference type="Gene3D" id="3.40.50.1010">
    <property type="entry name" value="5'-nuclease"/>
    <property type="match status" value="1"/>
</dbReference>
<keyword evidence="4" id="KW-0479">Metal-binding</keyword>
<keyword evidence="2" id="KW-1277">Toxin-antitoxin system</keyword>
<keyword evidence="10" id="KW-1185">Reference proteome</keyword>
<dbReference type="AlphaFoldDB" id="A0A4R8UX70"/>
<organism evidence="9 10">
    <name type="scientific">Cryobacterium glaciale</name>
    <dbReference type="NCBI Taxonomy" id="1259145"/>
    <lineage>
        <taxon>Bacteria</taxon>
        <taxon>Bacillati</taxon>
        <taxon>Actinomycetota</taxon>
        <taxon>Actinomycetes</taxon>
        <taxon>Micrococcales</taxon>
        <taxon>Microbacteriaceae</taxon>
        <taxon>Cryobacterium</taxon>
    </lineage>
</organism>
<evidence type="ECO:0000256" key="5">
    <source>
        <dbReference type="ARBA" id="ARBA00022801"/>
    </source>
</evidence>
<keyword evidence="5" id="KW-0378">Hydrolase</keyword>
<comment type="caution">
    <text evidence="9">The sequence shown here is derived from an EMBL/GenBank/DDBJ whole genome shotgun (WGS) entry which is preliminary data.</text>
</comment>
<dbReference type="OrthoDB" id="9800524at2"/>
<keyword evidence="3" id="KW-0540">Nuclease</keyword>
<sequence length="137" mass="14991">MTESRGFLIDSNVLLGIITQDPLWSTWSEAALAEAARSGEVWINPIVYADVSLAFASIAAQDAALPPKTFRRAPLPWPAGFLAARAHQAYRSRGGTRTTTLPDFFIGAHAVVERLTLVTRDARRYRTAFPDLPLVAP</sequence>
<comment type="cofactor">
    <cofactor evidence="1">
        <name>Mg(2+)</name>
        <dbReference type="ChEBI" id="CHEBI:18420"/>
    </cofactor>
</comment>
<evidence type="ECO:0000256" key="3">
    <source>
        <dbReference type="ARBA" id="ARBA00022722"/>
    </source>
</evidence>
<evidence type="ECO:0000256" key="7">
    <source>
        <dbReference type="ARBA" id="ARBA00038093"/>
    </source>
</evidence>
<name>A0A4R8UX70_9MICO</name>
<dbReference type="GO" id="GO:0016787">
    <property type="term" value="F:hydrolase activity"/>
    <property type="evidence" value="ECO:0007669"/>
    <property type="project" value="UniProtKB-KW"/>
</dbReference>
<dbReference type="InterPro" id="IPR029060">
    <property type="entry name" value="PIN-like_dom_sf"/>
</dbReference>
<accession>A0A4R8UX70</accession>
<dbReference type="Pfam" id="PF01850">
    <property type="entry name" value="PIN"/>
    <property type="match status" value="1"/>
</dbReference>
<evidence type="ECO:0000256" key="6">
    <source>
        <dbReference type="ARBA" id="ARBA00022842"/>
    </source>
</evidence>
<evidence type="ECO:0000256" key="1">
    <source>
        <dbReference type="ARBA" id="ARBA00001946"/>
    </source>
</evidence>
<evidence type="ECO:0000256" key="4">
    <source>
        <dbReference type="ARBA" id="ARBA00022723"/>
    </source>
</evidence>
<comment type="similarity">
    <text evidence="7">Belongs to the PINc/VapC protein family.</text>
</comment>
<evidence type="ECO:0000259" key="8">
    <source>
        <dbReference type="Pfam" id="PF01850"/>
    </source>
</evidence>
<evidence type="ECO:0000313" key="9">
    <source>
        <dbReference type="EMBL" id="TFB73212.1"/>
    </source>
</evidence>
<dbReference type="SUPFAM" id="SSF88723">
    <property type="entry name" value="PIN domain-like"/>
    <property type="match status" value="1"/>
</dbReference>
<gene>
    <name evidence="9" type="ORF">E3O06_08240</name>
</gene>
<dbReference type="PANTHER" id="PTHR33653">
    <property type="entry name" value="RIBONUCLEASE VAPC2"/>
    <property type="match status" value="1"/>
</dbReference>
<dbReference type="RefSeq" id="WP_134502623.1">
    <property type="nucleotide sequence ID" value="NZ_SOEY01000018.1"/>
</dbReference>
<evidence type="ECO:0000256" key="2">
    <source>
        <dbReference type="ARBA" id="ARBA00022649"/>
    </source>
</evidence>
<proteinExistence type="inferred from homology"/>
<reference evidence="9 10" key="1">
    <citation type="submission" date="2019-03" db="EMBL/GenBank/DDBJ databases">
        <title>Genomics of glacier-inhabiting Cryobacterium strains.</title>
        <authorList>
            <person name="Liu Q."/>
            <person name="Xin Y.-H."/>
        </authorList>
    </citation>
    <scope>NUCLEOTIDE SEQUENCE [LARGE SCALE GENOMIC DNA]</scope>
    <source>
        <strain evidence="9 10">HLT2-23</strain>
    </source>
</reference>
<feature type="domain" description="PIN" evidence="8">
    <location>
        <begin position="8"/>
        <end position="129"/>
    </location>
</feature>
<dbReference type="InterPro" id="IPR050556">
    <property type="entry name" value="Type_II_TA_system_RNase"/>
</dbReference>
<dbReference type="InterPro" id="IPR002716">
    <property type="entry name" value="PIN_dom"/>
</dbReference>
<dbReference type="GO" id="GO:0046872">
    <property type="term" value="F:metal ion binding"/>
    <property type="evidence" value="ECO:0007669"/>
    <property type="project" value="UniProtKB-KW"/>
</dbReference>
<dbReference type="Proteomes" id="UP000298173">
    <property type="component" value="Unassembled WGS sequence"/>
</dbReference>
<dbReference type="EMBL" id="SOEY01000018">
    <property type="protein sequence ID" value="TFB73212.1"/>
    <property type="molecule type" value="Genomic_DNA"/>
</dbReference>
<protein>
    <submittedName>
        <fullName evidence="9">PIN domain-containing protein</fullName>
    </submittedName>
</protein>
<keyword evidence="6" id="KW-0460">Magnesium</keyword>